<proteinExistence type="predicted"/>
<evidence type="ECO:0000313" key="2">
    <source>
        <dbReference type="Proteomes" id="UP000596742"/>
    </source>
</evidence>
<evidence type="ECO:0000313" key="1">
    <source>
        <dbReference type="EMBL" id="VDI78990.1"/>
    </source>
</evidence>
<dbReference type="EMBL" id="UYJE01010031">
    <property type="protein sequence ID" value="VDI78990.1"/>
    <property type="molecule type" value="Genomic_DNA"/>
</dbReference>
<gene>
    <name evidence="1" type="ORF">MGAL_10B080425</name>
</gene>
<protein>
    <submittedName>
        <fullName evidence="1">Uncharacterized protein</fullName>
    </submittedName>
</protein>
<comment type="caution">
    <text evidence="1">The sequence shown here is derived from an EMBL/GenBank/DDBJ whole genome shotgun (WGS) entry which is preliminary data.</text>
</comment>
<sequence length="219" mass="25439">MNGFYEMTIAKLQEWSVIPSGLINGDDLLWENAKGPQVYIPQMKLAPSSNPVNVNSLISAKQDKPVQWLKTSKLSIQNVCEIAMTKASQKRKNEGTRIEQIKKRFLENKEERAQKIAKRRKIRQERKRRLDESLKEAKLHLCRKKKAVKNMNKTQLLKQVKLWRALAEVQHVNSNDVLKNFNKLSPTEQVLHLKTIIGANKQLVIQEWESSLMKKLCQM</sequence>
<keyword evidence="2" id="KW-1185">Reference proteome</keyword>
<reference evidence="1" key="1">
    <citation type="submission" date="2018-11" db="EMBL/GenBank/DDBJ databases">
        <authorList>
            <person name="Alioto T."/>
            <person name="Alioto T."/>
        </authorList>
    </citation>
    <scope>NUCLEOTIDE SEQUENCE</scope>
</reference>
<name>A0A8B6HFS7_MYTGA</name>
<dbReference type="AlphaFoldDB" id="A0A8B6HFS7"/>
<dbReference type="Proteomes" id="UP000596742">
    <property type="component" value="Unassembled WGS sequence"/>
</dbReference>
<accession>A0A8B6HFS7</accession>
<organism evidence="1 2">
    <name type="scientific">Mytilus galloprovincialis</name>
    <name type="common">Mediterranean mussel</name>
    <dbReference type="NCBI Taxonomy" id="29158"/>
    <lineage>
        <taxon>Eukaryota</taxon>
        <taxon>Metazoa</taxon>
        <taxon>Spiralia</taxon>
        <taxon>Lophotrochozoa</taxon>
        <taxon>Mollusca</taxon>
        <taxon>Bivalvia</taxon>
        <taxon>Autobranchia</taxon>
        <taxon>Pteriomorphia</taxon>
        <taxon>Mytilida</taxon>
        <taxon>Mytiloidea</taxon>
        <taxon>Mytilidae</taxon>
        <taxon>Mytilinae</taxon>
        <taxon>Mytilus</taxon>
    </lineage>
</organism>